<keyword evidence="4 5" id="KW-0472">Membrane</keyword>
<dbReference type="GO" id="GO:0050801">
    <property type="term" value="P:monoatomic ion homeostasis"/>
    <property type="evidence" value="ECO:0007669"/>
    <property type="project" value="TreeGrafter"/>
</dbReference>
<proteinExistence type="predicted"/>
<feature type="transmembrane region" description="Helical" evidence="5">
    <location>
        <begin position="306"/>
        <end position="332"/>
    </location>
</feature>
<keyword evidence="3 5" id="KW-1133">Transmembrane helix</keyword>
<dbReference type="GO" id="GO:0005452">
    <property type="term" value="F:solute:inorganic anion antiporter activity"/>
    <property type="evidence" value="ECO:0007669"/>
    <property type="project" value="InterPro"/>
</dbReference>
<feature type="transmembrane region" description="Helical" evidence="5">
    <location>
        <begin position="207"/>
        <end position="231"/>
    </location>
</feature>
<dbReference type="InterPro" id="IPR011531">
    <property type="entry name" value="HCO3_transpt-like_TM_dom"/>
</dbReference>
<sequence>MFSTTSRQRSPNRHEDPTHDWTYFLFAALVILLTLFTMEILSDIKSTFSSALLFISRTFLVQGMRIFIRLGSQLLTIVIVGLLVNKLFPSLHYTPISLPSPSVVSPGLVNVQSLVPSYQERPWFIHPLHYHPSLAINDWTLNETASVQTCPYSTDLLAEVSHCVFPWWAVFATILPAIPYTILVYLEDNITSGLIEKPENNLKKGGPYDYLDTTITAVITLVMSCLGMPWVSAMYIRSFYHLQALSVIEDVYKPYGVFDERFIEVSETRVPGIVLGVLFYCVFFFDRALSVIPEAWDPIVGSHTRLFYGLLLYMGASLFISDGLFPGIRLIFMDRNLYIDDYRKRVAVAAFEFILAASAKN</sequence>
<dbReference type="EMBL" id="FN668647">
    <property type="protein sequence ID" value="CBK22078.2"/>
    <property type="molecule type" value="Genomic_DNA"/>
</dbReference>
<evidence type="ECO:0000256" key="3">
    <source>
        <dbReference type="ARBA" id="ARBA00022989"/>
    </source>
</evidence>
<dbReference type="PANTHER" id="PTHR11453:SF127">
    <property type="entry name" value="SOLUTE CARRIER FAMILY 4 MEMBER 11"/>
    <property type="match status" value="1"/>
</dbReference>
<dbReference type="GO" id="GO:0006820">
    <property type="term" value="P:monoatomic anion transport"/>
    <property type="evidence" value="ECO:0007669"/>
    <property type="project" value="InterPro"/>
</dbReference>
<name>D8M1Y9_BLAHO</name>
<dbReference type="RefSeq" id="XP_012896126.1">
    <property type="nucleotide sequence ID" value="XM_013040672.1"/>
</dbReference>
<feature type="domain" description="Bicarbonate transporter-like transmembrane" evidence="6">
    <location>
        <begin position="165"/>
        <end position="340"/>
    </location>
</feature>
<dbReference type="InParanoid" id="D8M1Y9"/>
<evidence type="ECO:0000256" key="5">
    <source>
        <dbReference type="SAM" id="Phobius"/>
    </source>
</evidence>
<dbReference type="AlphaFoldDB" id="D8M1Y9"/>
<organism evidence="7">
    <name type="scientific">Blastocystis hominis</name>
    <dbReference type="NCBI Taxonomy" id="12968"/>
    <lineage>
        <taxon>Eukaryota</taxon>
        <taxon>Sar</taxon>
        <taxon>Stramenopiles</taxon>
        <taxon>Bigyra</taxon>
        <taxon>Opalozoa</taxon>
        <taxon>Opalinata</taxon>
        <taxon>Blastocystidae</taxon>
        <taxon>Blastocystis</taxon>
    </lineage>
</organism>
<keyword evidence="2 5" id="KW-0812">Transmembrane</keyword>
<feature type="transmembrane region" description="Helical" evidence="5">
    <location>
        <begin position="268"/>
        <end position="285"/>
    </location>
</feature>
<evidence type="ECO:0000256" key="2">
    <source>
        <dbReference type="ARBA" id="ARBA00022692"/>
    </source>
</evidence>
<evidence type="ECO:0000313" key="7">
    <source>
        <dbReference type="EMBL" id="CBK22078.2"/>
    </source>
</evidence>
<comment type="subcellular location">
    <subcellularLocation>
        <location evidence="1">Membrane</location>
        <topology evidence="1">Multi-pass membrane protein</topology>
    </subcellularLocation>
</comment>
<reference evidence="7" key="1">
    <citation type="submission" date="2010-02" db="EMBL/GenBank/DDBJ databases">
        <title>Sequencing and annotation of the Blastocystis hominis genome.</title>
        <authorList>
            <person name="Wincker P."/>
        </authorList>
    </citation>
    <scope>NUCLEOTIDE SEQUENCE</scope>
    <source>
        <strain evidence="7">Singapore isolate B</strain>
    </source>
</reference>
<dbReference type="OrthoDB" id="429572at2759"/>
<dbReference type="Proteomes" id="UP000008312">
    <property type="component" value="Unassembled WGS sequence"/>
</dbReference>
<dbReference type="InterPro" id="IPR003020">
    <property type="entry name" value="HCO3_transpt_euk"/>
</dbReference>
<feature type="transmembrane region" description="Helical" evidence="5">
    <location>
        <begin position="74"/>
        <end position="93"/>
    </location>
</feature>
<evidence type="ECO:0000259" key="6">
    <source>
        <dbReference type="Pfam" id="PF00955"/>
    </source>
</evidence>
<dbReference type="PANTHER" id="PTHR11453">
    <property type="entry name" value="ANION EXCHANGE PROTEIN"/>
    <property type="match status" value="1"/>
</dbReference>
<protein>
    <recommendedName>
        <fullName evidence="6">Bicarbonate transporter-like transmembrane domain-containing protein</fullName>
    </recommendedName>
</protein>
<gene>
    <name evidence="7" type="ORF">GSBLH_T00006392001</name>
</gene>
<dbReference type="GO" id="GO:0005886">
    <property type="term" value="C:plasma membrane"/>
    <property type="evidence" value="ECO:0007669"/>
    <property type="project" value="TreeGrafter"/>
</dbReference>
<keyword evidence="8" id="KW-1185">Reference proteome</keyword>
<evidence type="ECO:0000256" key="4">
    <source>
        <dbReference type="ARBA" id="ARBA00023136"/>
    </source>
</evidence>
<dbReference type="GeneID" id="24922517"/>
<evidence type="ECO:0000256" key="1">
    <source>
        <dbReference type="ARBA" id="ARBA00004141"/>
    </source>
</evidence>
<feature type="transmembrane region" description="Helical" evidence="5">
    <location>
        <begin position="21"/>
        <end position="41"/>
    </location>
</feature>
<accession>D8M1Y9</accession>
<evidence type="ECO:0000313" key="8">
    <source>
        <dbReference type="Proteomes" id="UP000008312"/>
    </source>
</evidence>
<dbReference type="Pfam" id="PF00955">
    <property type="entry name" value="HCO3_cotransp"/>
    <property type="match status" value="1"/>
</dbReference>
<feature type="transmembrane region" description="Helical" evidence="5">
    <location>
        <begin position="165"/>
        <end position="186"/>
    </location>
</feature>